<protein>
    <submittedName>
        <fullName evidence="1">Peptidyl-prolyl cis-trans isomerase</fullName>
    </submittedName>
</protein>
<dbReference type="EMBL" id="GGEC01028089">
    <property type="protein sequence ID" value="MBX08573.1"/>
    <property type="molecule type" value="Transcribed_RNA"/>
</dbReference>
<accession>A0A2P2KS60</accession>
<keyword evidence="1" id="KW-0413">Isomerase</keyword>
<dbReference type="GO" id="GO:0016853">
    <property type="term" value="F:isomerase activity"/>
    <property type="evidence" value="ECO:0007669"/>
    <property type="project" value="UniProtKB-KW"/>
</dbReference>
<evidence type="ECO:0000313" key="1">
    <source>
        <dbReference type="EMBL" id="MBX08573.1"/>
    </source>
</evidence>
<dbReference type="AlphaFoldDB" id="A0A2P2KS60"/>
<reference evidence="1" key="1">
    <citation type="submission" date="2018-02" db="EMBL/GenBank/DDBJ databases">
        <title>Rhizophora mucronata_Transcriptome.</title>
        <authorList>
            <person name="Meera S.P."/>
            <person name="Sreeshan A."/>
            <person name="Augustine A."/>
        </authorList>
    </citation>
    <scope>NUCLEOTIDE SEQUENCE</scope>
    <source>
        <tissue evidence="1">Leaf</tissue>
    </source>
</reference>
<organism evidence="1">
    <name type="scientific">Rhizophora mucronata</name>
    <name type="common">Asiatic mangrove</name>
    <dbReference type="NCBI Taxonomy" id="61149"/>
    <lineage>
        <taxon>Eukaryota</taxon>
        <taxon>Viridiplantae</taxon>
        <taxon>Streptophyta</taxon>
        <taxon>Embryophyta</taxon>
        <taxon>Tracheophyta</taxon>
        <taxon>Spermatophyta</taxon>
        <taxon>Magnoliopsida</taxon>
        <taxon>eudicotyledons</taxon>
        <taxon>Gunneridae</taxon>
        <taxon>Pentapetalae</taxon>
        <taxon>rosids</taxon>
        <taxon>fabids</taxon>
        <taxon>Malpighiales</taxon>
        <taxon>Rhizophoraceae</taxon>
        <taxon>Rhizophora</taxon>
    </lineage>
</organism>
<proteinExistence type="predicted"/>
<name>A0A2P2KS60_RHIMU</name>
<sequence>MKWFLSFVQVKQKQSIHLTAKRCTTFSNKHPLLLFLCNLIIKRQPPLPKYLIDVTFTYVSV</sequence>